<organism evidence="3 4">
    <name type="scientific">Pseudomonas chaetocerotis</name>
    <dbReference type="NCBI Taxonomy" id="2758695"/>
    <lineage>
        <taxon>Bacteria</taxon>
        <taxon>Pseudomonadati</taxon>
        <taxon>Pseudomonadota</taxon>
        <taxon>Gammaproteobacteria</taxon>
        <taxon>Pseudomonadales</taxon>
        <taxon>Pseudomonadaceae</taxon>
        <taxon>Pseudomonas</taxon>
    </lineage>
</organism>
<evidence type="ECO:0000313" key="4">
    <source>
        <dbReference type="Proteomes" id="UP000596932"/>
    </source>
</evidence>
<dbReference type="AlphaFoldDB" id="A0A931CZZ2"/>
<dbReference type="PANTHER" id="PTHR32305:SF15">
    <property type="entry name" value="PROTEIN RHSA-RELATED"/>
    <property type="match status" value="1"/>
</dbReference>
<dbReference type="Proteomes" id="UP000596932">
    <property type="component" value="Unassembled WGS sequence"/>
</dbReference>
<reference evidence="3" key="1">
    <citation type="submission" date="2020-07" db="EMBL/GenBank/DDBJ databases">
        <title>Pseudomonas chaetoceroseae sp. nov., a new member of the Pseudomonas oleovorans group isolated from a culture of Chaetoceros calcitrans.</title>
        <authorList>
            <person name="Girard L."/>
            <person name="Lood C."/>
            <person name="De Mot R."/>
            <person name="Baudart J."/>
        </authorList>
    </citation>
    <scope>NUCLEOTIDE SEQUENCE</scope>
    <source>
        <strain evidence="3">536</strain>
    </source>
</reference>
<dbReference type="InterPro" id="IPR050708">
    <property type="entry name" value="T6SS_VgrG/RHS"/>
</dbReference>
<dbReference type="EMBL" id="JACFYX010000004">
    <property type="protein sequence ID" value="MBG0834740.1"/>
    <property type="molecule type" value="Genomic_DNA"/>
</dbReference>
<dbReference type="InterPro" id="IPR022385">
    <property type="entry name" value="Rhs_assc_core"/>
</dbReference>
<evidence type="ECO:0000259" key="1">
    <source>
        <dbReference type="Pfam" id="PF03527"/>
    </source>
</evidence>
<dbReference type="Pfam" id="PF03527">
    <property type="entry name" value="RHS"/>
    <property type="match status" value="1"/>
</dbReference>
<comment type="caution">
    <text evidence="3">The sequence shown here is derived from an EMBL/GenBank/DDBJ whole genome shotgun (WGS) entry which is preliminary data.</text>
</comment>
<evidence type="ECO:0000259" key="2">
    <source>
        <dbReference type="Pfam" id="PF14040"/>
    </source>
</evidence>
<dbReference type="InterPro" id="IPR029476">
    <property type="entry name" value="DNase_NucA_NucB"/>
</dbReference>
<accession>A0A931CZZ2</accession>
<feature type="domain" description="Deoxyribonuclease NucA/NucB" evidence="2">
    <location>
        <begin position="193"/>
        <end position="261"/>
    </location>
</feature>
<dbReference type="PANTHER" id="PTHR32305">
    <property type="match status" value="1"/>
</dbReference>
<dbReference type="Gene3D" id="2.180.10.10">
    <property type="entry name" value="RHS repeat-associated core"/>
    <property type="match status" value="1"/>
</dbReference>
<dbReference type="Pfam" id="PF14040">
    <property type="entry name" value="DNase_NucA_NucB"/>
    <property type="match status" value="1"/>
</dbReference>
<keyword evidence="4" id="KW-1185">Reference proteome</keyword>
<feature type="domain" description="RHS protein conserved region" evidence="1">
    <location>
        <begin position="42"/>
        <end position="77"/>
    </location>
</feature>
<dbReference type="NCBIfam" id="TIGR03696">
    <property type="entry name" value="Rhs_assc_core"/>
    <property type="match status" value="1"/>
</dbReference>
<protein>
    <submittedName>
        <fullName evidence="3">RHS domain-containing protein</fullName>
    </submittedName>
</protein>
<sequence>MGDGLRLLSETRNGRHSLYLYDEGSYDPLARVDGQGEHARLRYYHTDPNGLPQQLTEDDGRCIWQARYQVWGNTLAETQESFFVEEQNLRFQGQYLDRETGLHYNTFRFYDPDIGRFISPDPIGLAGGINLFQYAPEPYGWVDPWGWKGCSVKQGDGKTHDIVLELTRKQYKQAFGHIQAVIKKTGLDIFTINRAGAARNRKSSLSGYPTKKGKDRDEFPMAMFKEGGKGASVRYIDPSDNRGAGSSISHALDPYPDGTTVKITVK</sequence>
<evidence type="ECO:0000313" key="3">
    <source>
        <dbReference type="EMBL" id="MBG0834740.1"/>
    </source>
</evidence>
<dbReference type="PRINTS" id="PR00394">
    <property type="entry name" value="RHSPROTEIN"/>
</dbReference>
<gene>
    <name evidence="3" type="ORF">H3221_06395</name>
</gene>
<proteinExistence type="predicted"/>
<dbReference type="InterPro" id="IPR001826">
    <property type="entry name" value="RHS"/>
</dbReference>
<name>A0A931CZZ2_9PSED</name>